<evidence type="ECO:0000313" key="3">
    <source>
        <dbReference type="Proteomes" id="UP000228621"/>
    </source>
</evidence>
<gene>
    <name evidence="2" type="ORF">CEX98_22045</name>
</gene>
<feature type="region of interest" description="Disordered" evidence="1">
    <location>
        <begin position="34"/>
        <end position="75"/>
    </location>
</feature>
<dbReference type="EMBL" id="NKHF01000139">
    <property type="protein sequence ID" value="PCK29583.1"/>
    <property type="molecule type" value="Genomic_DNA"/>
</dbReference>
<dbReference type="Proteomes" id="UP000228621">
    <property type="component" value="Unassembled WGS sequence"/>
</dbReference>
<feature type="non-terminal residue" evidence="2">
    <location>
        <position position="1"/>
    </location>
</feature>
<dbReference type="RefSeq" id="WP_172439837.1">
    <property type="nucleotide sequence ID" value="NZ_NKHF01000139.1"/>
</dbReference>
<evidence type="ECO:0000313" key="2">
    <source>
        <dbReference type="EMBL" id="PCK29583.1"/>
    </source>
</evidence>
<comment type="caution">
    <text evidence="2">The sequence shown here is derived from an EMBL/GenBank/DDBJ whole genome shotgun (WGS) entry which is preliminary data.</text>
</comment>
<feature type="compositionally biased region" description="Basic and acidic residues" evidence="1">
    <location>
        <begin position="39"/>
        <end position="51"/>
    </location>
</feature>
<evidence type="ECO:0000256" key="1">
    <source>
        <dbReference type="SAM" id="MobiDB-lite"/>
    </source>
</evidence>
<dbReference type="AlphaFoldDB" id="A0A2A5JJF0"/>
<keyword evidence="3" id="KW-1185">Reference proteome</keyword>
<accession>A0A2A5JJF0</accession>
<name>A0A2A5JJF0_PSEO7</name>
<reference evidence="3" key="1">
    <citation type="journal article" date="2019" name="Genome Announc.">
        <title>Draft Genome Sequence of Pseudoalteromonas piscicida Strain 36Y ROTHPW, an Hypersaline Seawater Isolate from the South Coast of Sonora, Mexico.</title>
        <authorList>
            <person name="Sanchez-Diaz R."/>
            <person name="Molina-Garza Z.J."/>
            <person name="Cruz-Suarez L.E."/>
            <person name="Selvin J."/>
            <person name="Kiran G.S."/>
            <person name="Ibarra-Gamez J.C."/>
            <person name="Gomez-Gil B."/>
            <person name="Galaviz-Silva L."/>
        </authorList>
    </citation>
    <scope>NUCLEOTIDE SEQUENCE [LARGE SCALE GENOMIC DNA]</scope>
    <source>
        <strain evidence="3">36Y_RITHPW</strain>
    </source>
</reference>
<organism evidence="2 3">
    <name type="scientific">Pseudoalteromonas piscicida</name>
    <dbReference type="NCBI Taxonomy" id="43662"/>
    <lineage>
        <taxon>Bacteria</taxon>
        <taxon>Pseudomonadati</taxon>
        <taxon>Pseudomonadota</taxon>
        <taxon>Gammaproteobacteria</taxon>
        <taxon>Alteromonadales</taxon>
        <taxon>Pseudoalteromonadaceae</taxon>
        <taxon>Pseudoalteromonas</taxon>
    </lineage>
</organism>
<proteinExistence type="predicted"/>
<sequence>TFVGGYAKSWTQDQALNLAMAGIGMAVNSIGKEQGAVDTDGHSHGAKKESLQSDDGPDPEPKLTYNTKSKLPIEL</sequence>
<protein>
    <submittedName>
        <fullName evidence="2">Uncharacterized protein</fullName>
    </submittedName>
</protein>